<evidence type="ECO:0000313" key="4">
    <source>
        <dbReference type="EMBL" id="QSZ28182.1"/>
    </source>
</evidence>
<name>A0A975GBH6_9THEO</name>
<keyword evidence="1" id="KW-0949">S-adenosyl-L-methionine</keyword>
<dbReference type="NCBIfam" id="TIGR00104">
    <property type="entry name" value="tRNA_TsaA"/>
    <property type="match status" value="1"/>
</dbReference>
<protein>
    <submittedName>
        <fullName evidence="4">tRNA (N6-threonylcarbamoyladenosine(37)-N6)-methyltransferase TrmO</fullName>
    </submittedName>
</protein>
<keyword evidence="5" id="KW-1185">Reference proteome</keyword>
<dbReference type="RefSeq" id="WP_284680923.1">
    <property type="nucleotide sequence ID" value="NZ_CP060096.1"/>
</dbReference>
<evidence type="ECO:0000259" key="3">
    <source>
        <dbReference type="PROSITE" id="PS51668"/>
    </source>
</evidence>
<dbReference type="PROSITE" id="PS51668">
    <property type="entry name" value="TSAA_2"/>
    <property type="match status" value="1"/>
</dbReference>
<evidence type="ECO:0000313" key="5">
    <source>
        <dbReference type="Proteomes" id="UP000671913"/>
    </source>
</evidence>
<dbReference type="PANTHER" id="PTHR12818">
    <property type="entry name" value="TRNA (ADENINE(37)-N6)-METHYLTRANSFERASE"/>
    <property type="match status" value="1"/>
</dbReference>
<feature type="domain" description="TsaA-like" evidence="3">
    <location>
        <begin position="3"/>
        <end position="133"/>
    </location>
</feature>
<comment type="similarity">
    <text evidence="2">Belongs to the tRNA methyltransferase O family.</text>
</comment>
<evidence type="ECO:0000256" key="1">
    <source>
        <dbReference type="ARBA" id="ARBA00022691"/>
    </source>
</evidence>
<dbReference type="CDD" id="cd09281">
    <property type="entry name" value="UPF0066"/>
    <property type="match status" value="1"/>
</dbReference>
<dbReference type="Gene3D" id="2.40.30.70">
    <property type="entry name" value="YaeB-like"/>
    <property type="match status" value="1"/>
</dbReference>
<gene>
    <name evidence="4" type="primary">tsaA</name>
    <name evidence="4" type="ORF">ACETAC_04865</name>
</gene>
<accession>A0A975GBH6</accession>
<dbReference type="Pfam" id="PF01980">
    <property type="entry name" value="TrmO_N"/>
    <property type="match status" value="1"/>
</dbReference>
<dbReference type="EMBL" id="CP060096">
    <property type="protein sequence ID" value="QSZ28182.1"/>
    <property type="molecule type" value="Genomic_DNA"/>
</dbReference>
<dbReference type="InterPro" id="IPR023370">
    <property type="entry name" value="TrmO-like_N"/>
</dbReference>
<reference evidence="4" key="1">
    <citation type="submission" date="2020-08" db="EMBL/GenBank/DDBJ databases">
        <title>Genomic insights into the carbon and energy metabolism of the first obligate autotrophic acetogenic bacterium Aceticella autotrophica gen. nov., sp. nov.</title>
        <authorList>
            <person name="Toshchakov S.V."/>
            <person name="Elcheninov A.G."/>
            <person name="Kublanov I.V."/>
            <person name="Frolov E.N."/>
            <person name="Lebedinsky A.V."/>
        </authorList>
    </citation>
    <scope>NUCLEOTIDE SEQUENCE</scope>
    <source>
        <strain evidence="4">3443-3Ac</strain>
    </source>
</reference>
<dbReference type="KEGG" id="aaut:ACETAC_04865"/>
<evidence type="ECO:0000256" key="2">
    <source>
        <dbReference type="ARBA" id="ARBA00033753"/>
    </source>
</evidence>
<dbReference type="InterPro" id="IPR036414">
    <property type="entry name" value="YaeB_N_sf"/>
</dbReference>
<dbReference type="InterPro" id="IPR036413">
    <property type="entry name" value="YaeB-like_sf"/>
</dbReference>
<dbReference type="SUPFAM" id="SSF118196">
    <property type="entry name" value="YaeB-like"/>
    <property type="match status" value="1"/>
</dbReference>
<dbReference type="PANTHER" id="PTHR12818:SF0">
    <property type="entry name" value="TRNA (ADENINE(37)-N6)-METHYLTRANSFERASE"/>
    <property type="match status" value="1"/>
</dbReference>
<sequence length="141" mass="15843">MEIINIGVIHSPYKSPGDAPNQGCFSDEIMQLEIYPQFLDGLKDIERVTHLIVLYWCHLARRDVLQTKTPYGSKIRGVFACRSPARPNPIAFCVAKLLEVKGDRLFVRGIEAVDGSPIVDIKPYSTDIDSIHDASIGWFKK</sequence>
<proteinExistence type="inferred from homology"/>
<dbReference type="AlphaFoldDB" id="A0A975GBH6"/>
<dbReference type="InterPro" id="IPR023368">
    <property type="entry name" value="UPF0066_cons_site"/>
</dbReference>
<dbReference type="InterPro" id="IPR040372">
    <property type="entry name" value="YaeB-like"/>
</dbReference>
<dbReference type="Proteomes" id="UP000671913">
    <property type="component" value="Chromosome"/>
</dbReference>
<organism evidence="4 5">
    <name type="scientific">Aceticella autotrophica</name>
    <dbReference type="NCBI Taxonomy" id="2755338"/>
    <lineage>
        <taxon>Bacteria</taxon>
        <taxon>Bacillati</taxon>
        <taxon>Bacillota</taxon>
        <taxon>Clostridia</taxon>
        <taxon>Thermoanaerobacterales</taxon>
        <taxon>Thermoanaerobacteraceae</taxon>
        <taxon>Aceticella</taxon>
    </lineage>
</organism>
<dbReference type="PROSITE" id="PS01318">
    <property type="entry name" value="TSAA_1"/>
    <property type="match status" value="1"/>
</dbReference>